<gene>
    <name evidence="1" type="ORF">BCR44DRAFT_1110993</name>
</gene>
<accession>A0A1Y2HMS6</accession>
<dbReference type="STRING" id="765915.A0A1Y2HMS6"/>
<comment type="caution">
    <text evidence="1">The sequence shown here is derived from an EMBL/GenBank/DDBJ whole genome shotgun (WGS) entry which is preliminary data.</text>
</comment>
<name>A0A1Y2HMS6_9FUNG</name>
<proteinExistence type="predicted"/>
<dbReference type="EMBL" id="MCFL01000020">
    <property type="protein sequence ID" value="ORZ35917.1"/>
    <property type="molecule type" value="Genomic_DNA"/>
</dbReference>
<keyword evidence="2" id="KW-1185">Reference proteome</keyword>
<dbReference type="OrthoDB" id="8943665at2759"/>
<evidence type="ECO:0000313" key="2">
    <source>
        <dbReference type="Proteomes" id="UP000193411"/>
    </source>
</evidence>
<sequence length="246" mass="28379">MPCRFPASFDTCHDPIGPLLCFASCTQPIIVMYPTHYLGQFYCYVHAMSTIGSALFFCTTSTACPPRSPPFLPFLSHFPTLRPFRSRDHPIISPNTHPIAEPRVPLDSPYFILPDPIIVCHDLLLHCCRPTHFGFHISDFTFHISHFTFHISHSTFHISHFTFRISHFTFHIRHPTFKIRHSTSDIQDPTFDIRHSRSDIRHPTFKIRHSTSDISHFRWHISHCALSCGIHAVSVRSVLMELLAQV</sequence>
<dbReference type="Proteomes" id="UP000193411">
    <property type="component" value="Unassembled WGS sequence"/>
</dbReference>
<evidence type="ECO:0000313" key="1">
    <source>
        <dbReference type="EMBL" id="ORZ35917.1"/>
    </source>
</evidence>
<dbReference type="AlphaFoldDB" id="A0A1Y2HMS6"/>
<reference evidence="1 2" key="1">
    <citation type="submission" date="2016-07" db="EMBL/GenBank/DDBJ databases">
        <title>Pervasive Adenine N6-methylation of Active Genes in Fungi.</title>
        <authorList>
            <consortium name="DOE Joint Genome Institute"/>
            <person name="Mondo S.J."/>
            <person name="Dannebaum R.O."/>
            <person name="Kuo R.C."/>
            <person name="Labutti K."/>
            <person name="Haridas S."/>
            <person name="Kuo A."/>
            <person name="Salamov A."/>
            <person name="Ahrendt S.R."/>
            <person name="Lipzen A."/>
            <person name="Sullivan W."/>
            <person name="Andreopoulos W.B."/>
            <person name="Clum A."/>
            <person name="Lindquist E."/>
            <person name="Daum C."/>
            <person name="Ramamoorthy G.K."/>
            <person name="Gryganskyi A."/>
            <person name="Culley D."/>
            <person name="Magnuson J.K."/>
            <person name="James T.Y."/>
            <person name="O'Malley M.A."/>
            <person name="Stajich J.E."/>
            <person name="Spatafora J.W."/>
            <person name="Visel A."/>
            <person name="Grigoriev I.V."/>
        </authorList>
    </citation>
    <scope>NUCLEOTIDE SEQUENCE [LARGE SCALE GENOMIC DNA]</scope>
    <source>
        <strain evidence="1 2">PL171</strain>
    </source>
</reference>
<protein>
    <submittedName>
        <fullName evidence="1">Uncharacterized protein</fullName>
    </submittedName>
</protein>
<organism evidence="1 2">
    <name type="scientific">Catenaria anguillulae PL171</name>
    <dbReference type="NCBI Taxonomy" id="765915"/>
    <lineage>
        <taxon>Eukaryota</taxon>
        <taxon>Fungi</taxon>
        <taxon>Fungi incertae sedis</taxon>
        <taxon>Blastocladiomycota</taxon>
        <taxon>Blastocladiomycetes</taxon>
        <taxon>Blastocladiales</taxon>
        <taxon>Catenariaceae</taxon>
        <taxon>Catenaria</taxon>
    </lineage>
</organism>